<dbReference type="STRING" id="1802056.A2954_05900"/>
<name>A0A1F7IBV7_9BACT</name>
<dbReference type="EMBL" id="MGAG01000018">
    <property type="protein sequence ID" value="OGK40839.1"/>
    <property type="molecule type" value="Genomic_DNA"/>
</dbReference>
<evidence type="ECO:0000313" key="2">
    <source>
        <dbReference type="EMBL" id="OGK40839.1"/>
    </source>
</evidence>
<proteinExistence type="predicted"/>
<dbReference type="Proteomes" id="UP000177698">
    <property type="component" value="Unassembled WGS sequence"/>
</dbReference>
<evidence type="ECO:0000259" key="1">
    <source>
        <dbReference type="Pfam" id="PF00534"/>
    </source>
</evidence>
<accession>A0A1F7IBV7</accession>
<comment type="caution">
    <text evidence="2">The sequence shown here is derived from an EMBL/GenBank/DDBJ whole genome shotgun (WGS) entry which is preliminary data.</text>
</comment>
<feature type="domain" description="Glycosyl transferase family 1" evidence="1">
    <location>
        <begin position="190"/>
        <end position="337"/>
    </location>
</feature>
<dbReference type="InterPro" id="IPR001296">
    <property type="entry name" value="Glyco_trans_1"/>
</dbReference>
<dbReference type="CDD" id="cd03801">
    <property type="entry name" value="GT4_PimA-like"/>
    <property type="match status" value="1"/>
</dbReference>
<reference evidence="2 3" key="1">
    <citation type="journal article" date="2016" name="Nat. Commun.">
        <title>Thousands of microbial genomes shed light on interconnected biogeochemical processes in an aquifer system.</title>
        <authorList>
            <person name="Anantharaman K."/>
            <person name="Brown C.T."/>
            <person name="Hug L.A."/>
            <person name="Sharon I."/>
            <person name="Castelle C.J."/>
            <person name="Probst A.J."/>
            <person name="Thomas B.C."/>
            <person name="Singh A."/>
            <person name="Wilkins M.J."/>
            <person name="Karaoz U."/>
            <person name="Brodie E.L."/>
            <person name="Williams K.H."/>
            <person name="Hubbard S.S."/>
            <person name="Banfield J.F."/>
        </authorList>
    </citation>
    <scope>NUCLEOTIDE SEQUENCE [LARGE SCALE GENOMIC DNA]</scope>
</reference>
<protein>
    <recommendedName>
        <fullName evidence="1">Glycosyl transferase family 1 domain-containing protein</fullName>
    </recommendedName>
</protein>
<dbReference type="GO" id="GO:0016757">
    <property type="term" value="F:glycosyltransferase activity"/>
    <property type="evidence" value="ECO:0007669"/>
    <property type="project" value="InterPro"/>
</dbReference>
<dbReference type="SUPFAM" id="SSF53756">
    <property type="entry name" value="UDP-Glycosyltransferase/glycogen phosphorylase"/>
    <property type="match status" value="1"/>
</dbReference>
<evidence type="ECO:0000313" key="3">
    <source>
        <dbReference type="Proteomes" id="UP000177698"/>
    </source>
</evidence>
<dbReference type="InterPro" id="IPR050194">
    <property type="entry name" value="Glycosyltransferase_grp1"/>
</dbReference>
<dbReference type="PANTHER" id="PTHR45947:SF3">
    <property type="entry name" value="SULFOQUINOVOSYL TRANSFERASE SQD2"/>
    <property type="match status" value="1"/>
</dbReference>
<gene>
    <name evidence="2" type="ORF">A2954_05900</name>
</gene>
<dbReference type="AlphaFoldDB" id="A0A1F7IBV7"/>
<organism evidence="2 3">
    <name type="scientific">Candidatus Roizmanbacteria bacterium RIFCSPLOWO2_01_FULL_37_12</name>
    <dbReference type="NCBI Taxonomy" id="1802056"/>
    <lineage>
        <taxon>Bacteria</taxon>
        <taxon>Candidatus Roizmaniibacteriota</taxon>
    </lineage>
</organism>
<sequence length="358" mass="42166">MKIAFFNYLKLENGGGAERFISNASTGLKKRYPELKISVITYESVNNISQLKNTLKEYDVVYSRHDLREAIILKFLIRYKNLKKVIFGFHTSIYFGLPKNWLFPLLKFLYGFLNYKFLLNKAVRFHVVNSFAEIELKRIFKDKDIQKIYNPFDFEIYEKQSSLASFWQAEGASRISKKLIDSGQARVTRLLWVGRLIREKGADDLIKLIRDINSTKEAEKIIWMIAGVGKLENEIKILTREFDNVKYLGYLNNQNLAQIYKQNDLFLSTSRWESFPYTFLEAQTFGLPIIAFDVHGCNEIVKNGVNGYLVNSIDKYKDKILYLVRNQNIVIKKKYIKKFIRKLVNIEEIYKKLYELLQ</sequence>
<dbReference type="Gene3D" id="3.40.50.2000">
    <property type="entry name" value="Glycogen Phosphorylase B"/>
    <property type="match status" value="2"/>
</dbReference>
<dbReference type="PANTHER" id="PTHR45947">
    <property type="entry name" value="SULFOQUINOVOSYL TRANSFERASE SQD2"/>
    <property type="match status" value="1"/>
</dbReference>
<dbReference type="Pfam" id="PF00534">
    <property type="entry name" value="Glycos_transf_1"/>
    <property type="match status" value="1"/>
</dbReference>